<sequence>MLPNGLDLLHRPDLPAIIARWQHDVTAAELQTGYEALRDLADRAPCHRWLLDIRRRADLTEPAINAWFGEVFAPSLRGRYAAAARLAFLVSPLRAHEPVMAIVSPHNTDCAIATFTNEAAAYQWLQA</sequence>
<dbReference type="Proteomes" id="UP000559626">
    <property type="component" value="Unassembled WGS sequence"/>
</dbReference>
<evidence type="ECO:0008006" key="3">
    <source>
        <dbReference type="Google" id="ProtNLM"/>
    </source>
</evidence>
<gene>
    <name evidence="1" type="ORF">HHL22_11720</name>
</gene>
<evidence type="ECO:0000313" key="2">
    <source>
        <dbReference type="Proteomes" id="UP000559626"/>
    </source>
</evidence>
<comment type="caution">
    <text evidence="1">The sequence shown here is derived from an EMBL/GenBank/DDBJ whole genome shotgun (WGS) entry which is preliminary data.</text>
</comment>
<proteinExistence type="predicted"/>
<accession>A0A7Y0AEH3</accession>
<dbReference type="RefSeq" id="WP_169531470.1">
    <property type="nucleotide sequence ID" value="NZ_JABBGH010000002.1"/>
</dbReference>
<keyword evidence="2" id="KW-1185">Reference proteome</keyword>
<protein>
    <recommendedName>
        <fullName evidence="3">STAS/SEC14 domain-containing protein</fullName>
    </recommendedName>
</protein>
<evidence type="ECO:0000313" key="1">
    <source>
        <dbReference type="EMBL" id="NML65873.1"/>
    </source>
</evidence>
<dbReference type="AlphaFoldDB" id="A0A7Y0AEH3"/>
<name>A0A7Y0AEH3_9BACT</name>
<organism evidence="1 2">
    <name type="scientific">Hymenobacter polaris</name>
    <dbReference type="NCBI Taxonomy" id="2682546"/>
    <lineage>
        <taxon>Bacteria</taxon>
        <taxon>Pseudomonadati</taxon>
        <taxon>Bacteroidota</taxon>
        <taxon>Cytophagia</taxon>
        <taxon>Cytophagales</taxon>
        <taxon>Hymenobacteraceae</taxon>
        <taxon>Hymenobacter</taxon>
    </lineage>
</organism>
<dbReference type="Pfam" id="PF11964">
    <property type="entry name" value="SpoIIAA-like"/>
    <property type="match status" value="1"/>
</dbReference>
<dbReference type="InterPro" id="IPR021866">
    <property type="entry name" value="SpoIIAA-like"/>
</dbReference>
<dbReference type="EMBL" id="JABBGH010000002">
    <property type="protein sequence ID" value="NML65873.1"/>
    <property type="molecule type" value="Genomic_DNA"/>
</dbReference>
<reference evidence="1 2" key="1">
    <citation type="submission" date="2020-04" db="EMBL/GenBank/DDBJ databases">
        <title>Hymenobacter polaris sp. nov., isolated from Arctic soil.</title>
        <authorList>
            <person name="Dahal R.H."/>
        </authorList>
    </citation>
    <scope>NUCLEOTIDE SEQUENCE [LARGE SCALE GENOMIC DNA]</scope>
    <source>
        <strain evidence="1 2">RP-2-7</strain>
    </source>
</reference>